<sequence>MEKYINFGDEGETLKSDLQLNVDNFDQFWLPSDLNASNKNTTTNAPQVNNSNHNRTEDLDYLINETLTGLQDLDVPSGFAMANNGGFPAASYSQHTRHKSKTHSRQMSGTAIFGFIDHTRDWSIGGTLQPNDFYKPNHQLFGKSIDWRNINPNDLLNAGTLDNSAQNQERESAVKESNQAKSQKVNKPVKKDTPSQDILNLNFEKEPTFLVDKYGNDEGEENNFTANRLAQSSPIKQISTPTSSQPHSQNHNQISVTQPQTVKQNDYVVTNQSPKSYKFPPPAAPRFKNSKPQEEMSPSPLQSRSNRYEYREGETNRIVNSYSAKYLQSLQFTQQQQQQQSKNSLMSDAILQPKLPFEYVDDFEPLLGEANLLKNTDEEQMASEMQYVPLPVQEPGYLARATGKDAPSFQQKQEQLASPAMTQATMSSKPQSSCSTEPLVEPQGGSNEFANNFLFNTFLPPPSPPTLSNSHDSPNWQSSPEPQSPSPGRTPGSFLHKQQQQQQQDVSPLHPSLKGSNVNFYTPMYYNRDQQQQQQLSDAFQSSPLHHIQEEDDDGETQQKSTLDKIEFRQQHLHQLTQRYNPSSQFLVSKGSSRQHATNSSPYKAISNNKSANYLNSSPFSTINSSPIRYYTSPDKLTTKIIPSQSPSVVPQQDTASPDPNATITQITPLRNTTYLSTPVKSNTHNLLHQLQNSTQHTQHQHQQPPPPPHLEWSPLISPNSKIPLKKQLKDTSPRNRIKKTTLLPPGEIDNYWVGPNKDKNFICTYKNCGKVFTRRYNVRSHVQTHLSDRPFGCEFCGKRFVRQHDLNRHLKGHGQSKMYKCPCGKDFTREDAMKKHQERNICVGGVNGMVNKPSVKRRVGGNGGHIDVADLSDDRVSRRLFADIINEKNMARK</sequence>
<dbReference type="SUPFAM" id="SSF57667">
    <property type="entry name" value="beta-beta-alpha zinc fingers"/>
    <property type="match status" value="1"/>
</dbReference>
<keyword evidence="3" id="KW-0677">Repeat</keyword>
<feature type="region of interest" description="Disordered" evidence="10">
    <location>
        <begin position="644"/>
        <end position="670"/>
    </location>
</feature>
<feature type="domain" description="C2H2-type" evidence="11">
    <location>
        <begin position="792"/>
        <end position="819"/>
    </location>
</feature>
<feature type="compositionally biased region" description="Polar residues" evidence="10">
    <location>
        <begin position="408"/>
        <end position="436"/>
    </location>
</feature>
<dbReference type="FunFam" id="3.30.160.60:FF:000145">
    <property type="entry name" value="Zinc finger protein 574"/>
    <property type="match status" value="1"/>
</dbReference>
<dbReference type="Gene3D" id="3.30.160.60">
    <property type="entry name" value="Classic Zinc Finger"/>
    <property type="match status" value="2"/>
</dbReference>
<feature type="region of interest" description="Disordered" evidence="10">
    <location>
        <begin position="693"/>
        <end position="718"/>
    </location>
</feature>
<evidence type="ECO:0000256" key="5">
    <source>
        <dbReference type="ARBA" id="ARBA00022833"/>
    </source>
</evidence>
<dbReference type="FunFam" id="3.30.160.60:FF:001752">
    <property type="entry name" value="Transcriptional factor SWI5"/>
    <property type="match status" value="1"/>
</dbReference>
<dbReference type="GO" id="GO:0005634">
    <property type="term" value="C:nucleus"/>
    <property type="evidence" value="ECO:0007669"/>
    <property type="project" value="UniProtKB-SubCell"/>
</dbReference>
<feature type="compositionally biased region" description="Polar residues" evidence="10">
    <location>
        <begin position="236"/>
        <end position="275"/>
    </location>
</feature>
<keyword evidence="4 9" id="KW-0863">Zinc-finger</keyword>
<evidence type="ECO:0000313" key="12">
    <source>
        <dbReference type="EMBL" id="KAI5958852.1"/>
    </source>
</evidence>
<dbReference type="AlphaFoldDB" id="A0AAD5FYZ1"/>
<reference evidence="12 13" key="1">
    <citation type="journal article" date="2022" name="DNA Res.">
        <title>Genome analysis of five recently described species of the CUG-Ser clade uncovers Candida theae as a new hybrid lineage with pathogenic potential in the Candida parapsilosis species complex.</title>
        <authorList>
            <person name="Mixao V."/>
            <person name="Del Olmo V."/>
            <person name="Hegedusova E."/>
            <person name="Saus E."/>
            <person name="Pryszcz L."/>
            <person name="Cillingova A."/>
            <person name="Nosek J."/>
            <person name="Gabaldon T."/>
        </authorList>
    </citation>
    <scope>NUCLEOTIDE SEQUENCE [LARGE SCALE GENOMIC DNA]</scope>
    <source>
        <strain evidence="12 13">CBS 12239</strain>
    </source>
</reference>
<dbReference type="Proteomes" id="UP001204833">
    <property type="component" value="Unassembled WGS sequence"/>
</dbReference>
<dbReference type="PANTHER" id="PTHR40626:SF11">
    <property type="entry name" value="ZINC FINGER PROTEIN YPR022C"/>
    <property type="match status" value="1"/>
</dbReference>
<evidence type="ECO:0000256" key="2">
    <source>
        <dbReference type="ARBA" id="ARBA00022723"/>
    </source>
</evidence>
<evidence type="ECO:0000256" key="7">
    <source>
        <dbReference type="ARBA" id="ARBA00023163"/>
    </source>
</evidence>
<dbReference type="Pfam" id="PF00096">
    <property type="entry name" value="zf-C2H2"/>
    <property type="match status" value="1"/>
</dbReference>
<keyword evidence="2" id="KW-0479">Metal-binding</keyword>
<evidence type="ECO:0000313" key="13">
    <source>
        <dbReference type="Proteomes" id="UP001204833"/>
    </source>
</evidence>
<feature type="region of interest" description="Disordered" evidence="10">
    <location>
        <begin position="402"/>
        <end position="520"/>
    </location>
</feature>
<dbReference type="GO" id="GO:0000978">
    <property type="term" value="F:RNA polymerase II cis-regulatory region sequence-specific DNA binding"/>
    <property type="evidence" value="ECO:0007669"/>
    <property type="project" value="InterPro"/>
</dbReference>
<gene>
    <name evidence="12" type="ORF">KGF57_002286</name>
</gene>
<feature type="domain" description="C2H2-type" evidence="11">
    <location>
        <begin position="762"/>
        <end position="791"/>
    </location>
</feature>
<dbReference type="PANTHER" id="PTHR40626">
    <property type="entry name" value="MIP31509P"/>
    <property type="match status" value="1"/>
</dbReference>
<evidence type="ECO:0000259" key="11">
    <source>
        <dbReference type="PROSITE" id="PS50157"/>
    </source>
</evidence>
<keyword evidence="6" id="KW-0805">Transcription regulation</keyword>
<dbReference type="PROSITE" id="PS50157">
    <property type="entry name" value="ZINC_FINGER_C2H2_2"/>
    <property type="match status" value="2"/>
</dbReference>
<dbReference type="Pfam" id="PF13894">
    <property type="entry name" value="zf-C2H2_4"/>
    <property type="match status" value="1"/>
</dbReference>
<feature type="compositionally biased region" description="Low complexity" evidence="10">
    <location>
        <begin position="693"/>
        <end position="703"/>
    </location>
</feature>
<proteinExistence type="predicted"/>
<keyword evidence="8" id="KW-0539">Nucleus</keyword>
<comment type="subcellular location">
    <subcellularLocation>
        <location evidence="1">Nucleus</location>
    </subcellularLocation>
</comment>
<evidence type="ECO:0000256" key="4">
    <source>
        <dbReference type="ARBA" id="ARBA00022771"/>
    </source>
</evidence>
<dbReference type="GO" id="GO:0008270">
    <property type="term" value="F:zinc ion binding"/>
    <property type="evidence" value="ECO:0007669"/>
    <property type="project" value="UniProtKB-KW"/>
</dbReference>
<dbReference type="SMART" id="SM00355">
    <property type="entry name" value="ZnF_C2H2"/>
    <property type="match status" value="2"/>
</dbReference>
<dbReference type="RefSeq" id="XP_051609195.1">
    <property type="nucleotide sequence ID" value="XM_051751583.1"/>
</dbReference>
<name>A0AAD5FYZ1_9ASCO</name>
<evidence type="ECO:0000256" key="10">
    <source>
        <dbReference type="SAM" id="MobiDB-lite"/>
    </source>
</evidence>
<accession>A0AAD5FYZ1</accession>
<dbReference type="GO" id="GO:0045944">
    <property type="term" value="P:positive regulation of transcription by RNA polymerase II"/>
    <property type="evidence" value="ECO:0007669"/>
    <property type="project" value="UniProtKB-ARBA"/>
</dbReference>
<feature type="region of interest" description="Disordered" evidence="10">
    <location>
        <begin position="589"/>
        <end position="612"/>
    </location>
</feature>
<dbReference type="InterPro" id="IPR013087">
    <property type="entry name" value="Znf_C2H2_type"/>
</dbReference>
<dbReference type="GeneID" id="76150345"/>
<protein>
    <submittedName>
        <fullName evidence="12">SWI5</fullName>
    </submittedName>
</protein>
<keyword evidence="13" id="KW-1185">Reference proteome</keyword>
<evidence type="ECO:0000256" key="8">
    <source>
        <dbReference type="ARBA" id="ARBA00023242"/>
    </source>
</evidence>
<keyword evidence="5" id="KW-0862">Zinc</keyword>
<dbReference type="GO" id="GO:0000785">
    <property type="term" value="C:chromatin"/>
    <property type="evidence" value="ECO:0007669"/>
    <property type="project" value="TreeGrafter"/>
</dbReference>
<organism evidence="12 13">
    <name type="scientific">Candida theae</name>
    <dbReference type="NCBI Taxonomy" id="1198502"/>
    <lineage>
        <taxon>Eukaryota</taxon>
        <taxon>Fungi</taxon>
        <taxon>Dikarya</taxon>
        <taxon>Ascomycota</taxon>
        <taxon>Saccharomycotina</taxon>
        <taxon>Pichiomycetes</taxon>
        <taxon>Debaryomycetaceae</taxon>
        <taxon>Candida/Lodderomyces clade</taxon>
        <taxon>Candida</taxon>
    </lineage>
</organism>
<evidence type="ECO:0000256" key="9">
    <source>
        <dbReference type="PROSITE-ProRule" id="PRU00042"/>
    </source>
</evidence>
<evidence type="ECO:0000256" key="6">
    <source>
        <dbReference type="ARBA" id="ARBA00023015"/>
    </source>
</evidence>
<dbReference type="EMBL" id="JAIHNG010000115">
    <property type="protein sequence ID" value="KAI5958852.1"/>
    <property type="molecule type" value="Genomic_DNA"/>
</dbReference>
<comment type="caution">
    <text evidence="12">The sequence shown here is derived from an EMBL/GenBank/DDBJ whole genome shotgun (WGS) entry which is preliminary data.</text>
</comment>
<dbReference type="InterPro" id="IPR036236">
    <property type="entry name" value="Znf_C2H2_sf"/>
</dbReference>
<feature type="region of interest" description="Disordered" evidence="10">
    <location>
        <begin position="165"/>
        <end position="198"/>
    </location>
</feature>
<feature type="compositionally biased region" description="Polar residues" evidence="10">
    <location>
        <begin position="175"/>
        <end position="185"/>
    </location>
</feature>
<feature type="region of interest" description="Disordered" evidence="10">
    <location>
        <begin position="236"/>
        <end position="307"/>
    </location>
</feature>
<dbReference type="InterPro" id="IPR051059">
    <property type="entry name" value="VerF-like"/>
</dbReference>
<feature type="compositionally biased region" description="Low complexity" evidence="10">
    <location>
        <begin position="466"/>
        <end position="481"/>
    </location>
</feature>
<keyword evidence="7" id="KW-0804">Transcription</keyword>
<dbReference type="GO" id="GO:0000981">
    <property type="term" value="F:DNA-binding transcription factor activity, RNA polymerase II-specific"/>
    <property type="evidence" value="ECO:0007669"/>
    <property type="project" value="InterPro"/>
</dbReference>
<evidence type="ECO:0000256" key="3">
    <source>
        <dbReference type="ARBA" id="ARBA00022737"/>
    </source>
</evidence>
<dbReference type="PROSITE" id="PS00028">
    <property type="entry name" value="ZINC_FINGER_C2H2_1"/>
    <property type="match status" value="2"/>
</dbReference>
<evidence type="ECO:0000256" key="1">
    <source>
        <dbReference type="ARBA" id="ARBA00004123"/>
    </source>
</evidence>